<gene>
    <name evidence="1" type="ORF">FHU39_003319</name>
</gene>
<evidence type="ECO:0000313" key="1">
    <source>
        <dbReference type="EMBL" id="MBB2893301.1"/>
    </source>
</evidence>
<reference evidence="1 2" key="1">
    <citation type="submission" date="2020-08" db="EMBL/GenBank/DDBJ databases">
        <title>Sequencing the genomes of 1000 actinobacteria strains.</title>
        <authorList>
            <person name="Klenk H.-P."/>
        </authorList>
    </citation>
    <scope>NUCLEOTIDE SEQUENCE [LARGE SCALE GENOMIC DNA]</scope>
    <source>
        <strain evidence="1 2">DSM 105369</strain>
    </source>
</reference>
<protein>
    <recommendedName>
        <fullName evidence="3">2'-5' RNA ligase family protein</fullName>
    </recommendedName>
</protein>
<organism evidence="1 2">
    <name type="scientific">Flexivirga oryzae</name>
    <dbReference type="NCBI Taxonomy" id="1794944"/>
    <lineage>
        <taxon>Bacteria</taxon>
        <taxon>Bacillati</taxon>
        <taxon>Actinomycetota</taxon>
        <taxon>Actinomycetes</taxon>
        <taxon>Micrococcales</taxon>
        <taxon>Dermacoccaceae</taxon>
        <taxon>Flexivirga</taxon>
    </lineage>
</organism>
<evidence type="ECO:0000313" key="2">
    <source>
        <dbReference type="Proteomes" id="UP000559182"/>
    </source>
</evidence>
<name>A0A839NF32_9MICO</name>
<keyword evidence="2" id="KW-1185">Reference proteome</keyword>
<sequence>MRGQGNNPVFDRLFRRAAPVIVNGAHERDQPPQDGGRWPVSVVATGAPDSFRTLLHEHLTELVEYAGPGHFMTGRPEASHITVRALEPYRQAADKDDLIVGDWVDAMKRTAADTPTCELTCTGLTLTTGGVLAQLEPHDATPWELLDRFRAELGDLAWFEDQWMKRNIWYSSIIHFAADIRDPHGLVDWVAGHRRFADPMTVRLTGLDLVRFRHTVVPDTHEQYMGPRTWYSVEFADTAGDPRDAGR</sequence>
<dbReference type="EMBL" id="JACHVQ010000002">
    <property type="protein sequence ID" value="MBB2893301.1"/>
    <property type="molecule type" value="Genomic_DNA"/>
</dbReference>
<dbReference type="Proteomes" id="UP000559182">
    <property type="component" value="Unassembled WGS sequence"/>
</dbReference>
<proteinExistence type="predicted"/>
<accession>A0A839NF32</accession>
<evidence type="ECO:0008006" key="3">
    <source>
        <dbReference type="Google" id="ProtNLM"/>
    </source>
</evidence>
<dbReference type="RefSeq" id="WP_183321632.1">
    <property type="nucleotide sequence ID" value="NZ_JACHVQ010000002.1"/>
</dbReference>
<comment type="caution">
    <text evidence="1">The sequence shown here is derived from an EMBL/GenBank/DDBJ whole genome shotgun (WGS) entry which is preliminary data.</text>
</comment>
<dbReference type="AlphaFoldDB" id="A0A839NF32"/>